<feature type="compositionally biased region" description="Gly residues" evidence="2">
    <location>
        <begin position="749"/>
        <end position="766"/>
    </location>
</feature>
<proteinExistence type="predicted"/>
<feature type="compositionally biased region" description="Low complexity" evidence="2">
    <location>
        <begin position="709"/>
        <end position="718"/>
    </location>
</feature>
<feature type="compositionally biased region" description="Pro residues" evidence="2">
    <location>
        <begin position="589"/>
        <end position="615"/>
    </location>
</feature>
<comment type="caution">
    <text evidence="3">The sequence shown here is derived from an EMBL/GenBank/DDBJ whole genome shotgun (WGS) entry which is preliminary data.</text>
</comment>
<evidence type="ECO:0000313" key="3">
    <source>
        <dbReference type="EMBL" id="KAJ7769482.1"/>
    </source>
</evidence>
<evidence type="ECO:0000313" key="4">
    <source>
        <dbReference type="Proteomes" id="UP001215598"/>
    </source>
</evidence>
<dbReference type="AlphaFoldDB" id="A0AAD7JPZ3"/>
<evidence type="ECO:0000256" key="2">
    <source>
        <dbReference type="SAM" id="MobiDB-lite"/>
    </source>
</evidence>
<gene>
    <name evidence="3" type="ORF">B0H16DRAFT_1715936</name>
</gene>
<keyword evidence="1" id="KW-0175">Coiled coil</keyword>
<feature type="region of interest" description="Disordered" evidence="2">
    <location>
        <begin position="742"/>
        <end position="820"/>
    </location>
</feature>
<feature type="coiled-coil region" evidence="1">
    <location>
        <begin position="201"/>
        <end position="232"/>
    </location>
</feature>
<feature type="region of interest" description="Disordered" evidence="2">
    <location>
        <begin position="329"/>
        <end position="410"/>
    </location>
</feature>
<feature type="compositionally biased region" description="Acidic residues" evidence="2">
    <location>
        <begin position="332"/>
        <end position="348"/>
    </location>
</feature>
<feature type="compositionally biased region" description="Basic and acidic residues" evidence="2">
    <location>
        <begin position="792"/>
        <end position="804"/>
    </location>
</feature>
<reference evidence="3" key="1">
    <citation type="submission" date="2023-03" db="EMBL/GenBank/DDBJ databases">
        <title>Massive genome expansion in bonnet fungi (Mycena s.s.) driven by repeated elements and novel gene families across ecological guilds.</title>
        <authorList>
            <consortium name="Lawrence Berkeley National Laboratory"/>
            <person name="Harder C.B."/>
            <person name="Miyauchi S."/>
            <person name="Viragh M."/>
            <person name="Kuo A."/>
            <person name="Thoen E."/>
            <person name="Andreopoulos B."/>
            <person name="Lu D."/>
            <person name="Skrede I."/>
            <person name="Drula E."/>
            <person name="Henrissat B."/>
            <person name="Morin E."/>
            <person name="Kohler A."/>
            <person name="Barry K."/>
            <person name="LaButti K."/>
            <person name="Morin E."/>
            <person name="Salamov A."/>
            <person name="Lipzen A."/>
            <person name="Mereny Z."/>
            <person name="Hegedus B."/>
            <person name="Baldrian P."/>
            <person name="Stursova M."/>
            <person name="Weitz H."/>
            <person name="Taylor A."/>
            <person name="Grigoriev I.V."/>
            <person name="Nagy L.G."/>
            <person name="Martin F."/>
            <person name="Kauserud H."/>
        </authorList>
    </citation>
    <scope>NUCLEOTIDE SEQUENCE</scope>
    <source>
        <strain evidence="3">CBHHK182m</strain>
    </source>
</reference>
<sequence>MAPPTWSTAEQLEWLKARVGAYLAAQKSGDQIEFFVGLDEAWFKLWPEEGPAGVPGRESGVALTPDQKKILADALEGRRKASLPLLPLGDASLQIRSWFRNHTRLQRESGVVAAKKADPGSLAAALWQDQTRHRNPQIVEIYQKLYPERVNEGLEVAGFKAKHARDLEFISLDDETPAEEIKVQLKAQASARLSARRAVSRSLLAEEEDEVKRELEEELNKIKRLKLEGKMDEKLTPESAQRSLDQLQGIVDRFHQILREKTGWVGFTMVGGPTPNAGGALSMQVFSSGLTPAGHTFKQVHPDWKGAVSLNFTEFLRRCFTRSERDAMALPEPDELDDLLSMSDDDKEEAPSLPPKPIAPKRKSAPKKKTSAVAPAVPPAKTPTSSASIPLPPVTSISNASPESQTVHRSNTIAAPPCAPASESAETLTFDSSATHASFWNSFEWNTYDGVMDTGMDFGATQSFDDSAIVLEPRGLPKDLTAEDLQSIMDAENADDSAVAGDGTGEPWLQDGSAVQTHWWRNPGDSTGETDISRWNTVGAGFFRTTGTDLSSGQGPNVNGDNVLMTLSPTPTAPALGVTRRPLASAPAPGVPIRPLAPAPTAPAPSDPAATPPTPSSTQSRVTIAKTSPLPPRMRSSTAAIASSTAALKAAMAQTRVQEDEGNESGSEGDMPLALIGARGGDIDGGGEGSENDDDEIPLSRPMANVPKAAGTRGRGTAARGGGTARGAARGAACGAARGAARGSAAARGGSGVRGGSGDGMGGGIRQPGIDRGEGGSGGARERAADGGMQGREGDSGAGEDRGEGGSGVPRPTPKPLYRFRQTYGDNGEIIPLALDAPDGRLPIQQIKEICTMEKARDKAANAPKPKQLQHGVYCLPCPPGAPMPPIPELGPPGRFNQEREIAEAASGSGREKRQKRAPKNPNEEADLLEARVREAKGKKRKVDENENEDEAARKRGRRA</sequence>
<feature type="compositionally biased region" description="Pro residues" evidence="2">
    <location>
        <begin position="882"/>
        <end position="891"/>
    </location>
</feature>
<keyword evidence="4" id="KW-1185">Reference proteome</keyword>
<feature type="region of interest" description="Disordered" evidence="2">
    <location>
        <begin position="651"/>
        <end position="727"/>
    </location>
</feature>
<feature type="compositionally biased region" description="Basic and acidic residues" evidence="2">
    <location>
        <begin position="769"/>
        <end position="785"/>
    </location>
</feature>
<accession>A0AAD7JPZ3</accession>
<dbReference type="EMBL" id="JARKIB010000018">
    <property type="protein sequence ID" value="KAJ7769482.1"/>
    <property type="molecule type" value="Genomic_DNA"/>
</dbReference>
<evidence type="ECO:0000256" key="1">
    <source>
        <dbReference type="SAM" id="Coils"/>
    </source>
</evidence>
<feature type="compositionally biased region" description="Gly residues" evidence="2">
    <location>
        <begin position="678"/>
        <end position="689"/>
    </location>
</feature>
<name>A0AAD7JPZ3_9AGAR</name>
<protein>
    <submittedName>
        <fullName evidence="3">Uncharacterized protein</fullName>
    </submittedName>
</protein>
<organism evidence="3 4">
    <name type="scientific">Mycena metata</name>
    <dbReference type="NCBI Taxonomy" id="1033252"/>
    <lineage>
        <taxon>Eukaryota</taxon>
        <taxon>Fungi</taxon>
        <taxon>Dikarya</taxon>
        <taxon>Basidiomycota</taxon>
        <taxon>Agaricomycotina</taxon>
        <taxon>Agaricomycetes</taxon>
        <taxon>Agaricomycetidae</taxon>
        <taxon>Agaricales</taxon>
        <taxon>Marasmiineae</taxon>
        <taxon>Mycenaceae</taxon>
        <taxon>Mycena</taxon>
    </lineage>
</organism>
<feature type="compositionally biased region" description="Basic residues" evidence="2">
    <location>
        <begin position="359"/>
        <end position="370"/>
    </location>
</feature>
<feature type="region of interest" description="Disordered" evidence="2">
    <location>
        <begin position="582"/>
        <end position="639"/>
    </location>
</feature>
<feature type="compositionally biased region" description="Polar residues" evidence="2">
    <location>
        <begin position="395"/>
        <end position="410"/>
    </location>
</feature>
<feature type="region of interest" description="Disordered" evidence="2">
    <location>
        <begin position="882"/>
        <end position="960"/>
    </location>
</feature>
<dbReference type="Proteomes" id="UP001215598">
    <property type="component" value="Unassembled WGS sequence"/>
</dbReference>